<organism evidence="8 9">
    <name type="scientific">Globisporangium ultimum (strain ATCC 200006 / CBS 805.95 / DAOM BR144)</name>
    <name type="common">Pythium ultimum</name>
    <dbReference type="NCBI Taxonomy" id="431595"/>
    <lineage>
        <taxon>Eukaryota</taxon>
        <taxon>Sar</taxon>
        <taxon>Stramenopiles</taxon>
        <taxon>Oomycota</taxon>
        <taxon>Peronosporomycetes</taxon>
        <taxon>Pythiales</taxon>
        <taxon>Pythiaceae</taxon>
        <taxon>Globisporangium</taxon>
    </lineage>
</organism>
<keyword evidence="3 6" id="KW-1133">Transmembrane helix</keyword>
<feature type="transmembrane region" description="Helical" evidence="6">
    <location>
        <begin position="263"/>
        <end position="286"/>
    </location>
</feature>
<feature type="transmembrane region" description="Helical" evidence="6">
    <location>
        <begin position="623"/>
        <end position="644"/>
    </location>
</feature>
<dbReference type="Pfam" id="PF08022">
    <property type="entry name" value="FAD_binding_8"/>
    <property type="match status" value="1"/>
</dbReference>
<dbReference type="STRING" id="431595.K3WXH5"/>
<dbReference type="HOGENOM" id="CLU_004129_3_0_1"/>
<feature type="transmembrane region" description="Helical" evidence="6">
    <location>
        <begin position="220"/>
        <end position="243"/>
    </location>
</feature>
<feature type="transmembrane region" description="Helical" evidence="6">
    <location>
        <begin position="54"/>
        <end position="74"/>
    </location>
</feature>
<evidence type="ECO:0000256" key="5">
    <source>
        <dbReference type="ARBA" id="ARBA00023136"/>
    </source>
</evidence>
<dbReference type="InterPro" id="IPR013112">
    <property type="entry name" value="FAD-bd_8"/>
</dbReference>
<dbReference type="PROSITE" id="PS51384">
    <property type="entry name" value="FAD_FR"/>
    <property type="match status" value="1"/>
</dbReference>
<comment type="subcellular location">
    <subcellularLocation>
        <location evidence="1">Membrane</location>
        <topology evidence="1">Multi-pass membrane protein</topology>
    </subcellularLocation>
</comment>
<evidence type="ECO:0000256" key="6">
    <source>
        <dbReference type="SAM" id="Phobius"/>
    </source>
</evidence>
<dbReference type="SFLD" id="SFLDS00052">
    <property type="entry name" value="Ferric_Reductase_Domain"/>
    <property type="match status" value="1"/>
</dbReference>
<dbReference type="SUPFAM" id="SSF63380">
    <property type="entry name" value="Riboflavin synthase domain-like"/>
    <property type="match status" value="1"/>
</dbReference>
<evidence type="ECO:0000313" key="9">
    <source>
        <dbReference type="Proteomes" id="UP000019132"/>
    </source>
</evidence>
<dbReference type="InterPro" id="IPR013121">
    <property type="entry name" value="Fe_red_NAD-bd_6"/>
</dbReference>
<dbReference type="AlphaFoldDB" id="K3WXH5"/>
<evidence type="ECO:0000259" key="7">
    <source>
        <dbReference type="PROSITE" id="PS51384"/>
    </source>
</evidence>
<dbReference type="GO" id="GO:0016491">
    <property type="term" value="F:oxidoreductase activity"/>
    <property type="evidence" value="ECO:0007669"/>
    <property type="project" value="UniProtKB-KW"/>
</dbReference>
<dbReference type="Pfam" id="PF01794">
    <property type="entry name" value="Ferric_reduct"/>
    <property type="match status" value="1"/>
</dbReference>
<dbReference type="PANTHER" id="PTHR11972">
    <property type="entry name" value="NADPH OXIDASE"/>
    <property type="match status" value="1"/>
</dbReference>
<dbReference type="Gene3D" id="3.40.50.80">
    <property type="entry name" value="Nucleotide-binding domain of ferredoxin-NADP reductase (FNR) module"/>
    <property type="match status" value="1"/>
</dbReference>
<dbReference type="PANTHER" id="PTHR11972:SF193">
    <property type="entry name" value="FAD-BINDING FR-TYPE DOMAIN-CONTAINING PROTEIN"/>
    <property type="match status" value="1"/>
</dbReference>
<keyword evidence="2 6" id="KW-0812">Transmembrane</keyword>
<keyword evidence="5 6" id="KW-0472">Membrane</keyword>
<reference evidence="9" key="1">
    <citation type="journal article" date="2010" name="Genome Biol.">
        <title>Genome sequence of the necrotrophic plant pathogen Pythium ultimum reveals original pathogenicity mechanisms and effector repertoire.</title>
        <authorList>
            <person name="Levesque C.A."/>
            <person name="Brouwer H."/>
            <person name="Cano L."/>
            <person name="Hamilton J.P."/>
            <person name="Holt C."/>
            <person name="Huitema E."/>
            <person name="Raffaele S."/>
            <person name="Robideau G.P."/>
            <person name="Thines M."/>
            <person name="Win J."/>
            <person name="Zerillo M.M."/>
            <person name="Beakes G.W."/>
            <person name="Boore J.L."/>
            <person name="Busam D."/>
            <person name="Dumas B."/>
            <person name="Ferriera S."/>
            <person name="Fuerstenberg S.I."/>
            <person name="Gachon C.M."/>
            <person name="Gaulin E."/>
            <person name="Govers F."/>
            <person name="Grenville-Briggs L."/>
            <person name="Horner N."/>
            <person name="Hostetler J."/>
            <person name="Jiang R.H."/>
            <person name="Johnson J."/>
            <person name="Krajaejun T."/>
            <person name="Lin H."/>
            <person name="Meijer H.J."/>
            <person name="Moore B."/>
            <person name="Morris P."/>
            <person name="Phuntmart V."/>
            <person name="Puiu D."/>
            <person name="Shetty J."/>
            <person name="Stajich J.E."/>
            <person name="Tripathy S."/>
            <person name="Wawra S."/>
            <person name="van West P."/>
            <person name="Whitty B.R."/>
            <person name="Coutinho P.M."/>
            <person name="Henrissat B."/>
            <person name="Martin F."/>
            <person name="Thomas P.D."/>
            <person name="Tyler B.M."/>
            <person name="De Vries R.P."/>
            <person name="Kamoun S."/>
            <person name="Yandell M."/>
            <person name="Tisserat N."/>
            <person name="Buell C.R."/>
        </authorList>
    </citation>
    <scope>NUCLEOTIDE SEQUENCE</scope>
    <source>
        <strain evidence="9">DAOM:BR144</strain>
    </source>
</reference>
<feature type="transmembrane region" description="Helical" evidence="6">
    <location>
        <begin position="656"/>
        <end position="678"/>
    </location>
</feature>
<reference evidence="9" key="2">
    <citation type="submission" date="2010-04" db="EMBL/GenBank/DDBJ databases">
        <authorList>
            <person name="Buell R."/>
            <person name="Hamilton J."/>
            <person name="Hostetler J."/>
        </authorList>
    </citation>
    <scope>NUCLEOTIDE SEQUENCE [LARGE SCALE GENOMIC DNA]</scope>
    <source>
        <strain evidence="9">DAOM:BR144</strain>
    </source>
</reference>
<evidence type="ECO:0000313" key="8">
    <source>
        <dbReference type="EnsemblProtists" id="PYU1_T009673"/>
    </source>
</evidence>
<dbReference type="GO" id="GO:0005886">
    <property type="term" value="C:plasma membrane"/>
    <property type="evidence" value="ECO:0007669"/>
    <property type="project" value="TreeGrafter"/>
</dbReference>
<proteinExistence type="predicted"/>
<feature type="transmembrane region" description="Helical" evidence="6">
    <location>
        <begin position="178"/>
        <end position="197"/>
    </location>
</feature>
<feature type="transmembrane region" description="Helical" evidence="6">
    <location>
        <begin position="345"/>
        <end position="370"/>
    </location>
</feature>
<evidence type="ECO:0000256" key="4">
    <source>
        <dbReference type="ARBA" id="ARBA00023002"/>
    </source>
</evidence>
<dbReference type="InterPro" id="IPR017927">
    <property type="entry name" value="FAD-bd_FR_type"/>
</dbReference>
<feature type="transmembrane region" description="Helical" evidence="6">
    <location>
        <begin position="120"/>
        <end position="142"/>
    </location>
</feature>
<dbReference type="SFLD" id="SFLDG01168">
    <property type="entry name" value="Ferric_reductase_subgroup_(FRE"/>
    <property type="match status" value="1"/>
</dbReference>
<dbReference type="InterPro" id="IPR017938">
    <property type="entry name" value="Riboflavin_synthase-like_b-brl"/>
</dbReference>
<keyword evidence="9" id="KW-1185">Reference proteome</keyword>
<protein>
    <recommendedName>
        <fullName evidence="7">FAD-binding FR-type domain-containing protein</fullName>
    </recommendedName>
</protein>
<sequence>MTAALPPPTPTDQGYTIVKTPRASGVIARSSLASLQQSQEIHSRDAKCVNLVNVAQFLIFVTIGVVVYGQIMVFTDYYNLDLKVTISAWWGVPKAQALAPYGGAGYSNPKGHSELVRPTFVFLFVVLPLVTSVLLVELLHYFNVRRISSKYLLNVARVLRRKPQLPGSSVSPFSYGEWLFFVVFLIGGNILVFYYGFDRRLTSTRASAAKQKRSIAFNEYLDMIAVTLGFNCIYNMVFLFLPATRNSAWMEFLNISYANAVKYHRWLGIVTVLTALAHCVAFYWMWFREGTWRKEALPCFDCSIKSQPGKQVWMNVFGQLALLCFLAIGITSIPWVRRNTYNLFYYVHHLFFLAVVFAVIHWAPIIWWIYPTFTLYLAHRAISSSNAFASVEVKEFTVLSDALIKIVVSRSHQRNGVYKLGQFVYLNVPAISKLQWHAFTIASSPQTSATTMTVLVKALGDWTKDLVAHAEECKQRNVLPTLYVDGFYGTSLELYTEYPTICLVGGGIGVTPLLAILEDIVAKLSHHGRVAQIVHFVFTFRELALLEEIVPLLTRLREFDPQGSIFIFHFSLTRDPGHDALIQPIGTSTRNHVLATHYVVPQKAKSTATKPFAEPLRTRSTRAIMYLSVFFLSFLLVVVLEYGGGKIKSGGRDDLWILQQFAEIAVLFVTALVVYAFVFMEKAVVRNKQASSGAAKLSKDPRGGEDYDVANVNGVSYMRSSVSHTGTTGHLPTFSDLVHAFNVAVGHRQDVFDLLKAAHQTHTAADPGISKRHPIGVFVSGPGALVSATESAIARIGSKDFDIHEEEFEL</sequence>
<dbReference type="Gene3D" id="2.40.30.10">
    <property type="entry name" value="Translation factors"/>
    <property type="match status" value="1"/>
</dbReference>
<dbReference type="Pfam" id="PF08030">
    <property type="entry name" value="NAD_binding_6"/>
    <property type="match status" value="1"/>
</dbReference>
<dbReference type="eggNOG" id="KOG0039">
    <property type="taxonomic scope" value="Eukaryota"/>
</dbReference>
<dbReference type="VEuPathDB" id="FungiDB:PYU1_G009655"/>
<dbReference type="EnsemblProtists" id="PYU1_T009673">
    <property type="protein sequence ID" value="PYU1_T009673"/>
    <property type="gene ID" value="PYU1_G009655"/>
</dbReference>
<dbReference type="CDD" id="cd06186">
    <property type="entry name" value="NOX_Duox_like_FAD_NADP"/>
    <property type="match status" value="1"/>
</dbReference>
<evidence type="ECO:0000256" key="3">
    <source>
        <dbReference type="ARBA" id="ARBA00022989"/>
    </source>
</evidence>
<dbReference type="InParanoid" id="K3WXH5"/>
<dbReference type="InterPro" id="IPR013130">
    <property type="entry name" value="Fe3_Rdtase_TM_dom"/>
</dbReference>
<evidence type="ECO:0000256" key="1">
    <source>
        <dbReference type="ARBA" id="ARBA00004141"/>
    </source>
</evidence>
<dbReference type="SUPFAM" id="SSF52343">
    <property type="entry name" value="Ferredoxin reductase-like, C-terminal NADP-linked domain"/>
    <property type="match status" value="1"/>
</dbReference>
<accession>K3WXH5</accession>
<dbReference type="EMBL" id="GL376615">
    <property type="status" value="NOT_ANNOTATED_CDS"/>
    <property type="molecule type" value="Genomic_DNA"/>
</dbReference>
<dbReference type="InterPro" id="IPR050369">
    <property type="entry name" value="RBOH/FRE"/>
</dbReference>
<feature type="domain" description="FAD-binding FR-type" evidence="7">
    <location>
        <begin position="386"/>
        <end position="494"/>
    </location>
</feature>
<name>K3WXH5_GLOUD</name>
<evidence type="ECO:0000256" key="2">
    <source>
        <dbReference type="ARBA" id="ARBA00022692"/>
    </source>
</evidence>
<keyword evidence="4" id="KW-0560">Oxidoreductase</keyword>
<dbReference type="Proteomes" id="UP000019132">
    <property type="component" value="Unassembled WGS sequence"/>
</dbReference>
<feature type="transmembrane region" description="Helical" evidence="6">
    <location>
        <begin position="312"/>
        <end position="333"/>
    </location>
</feature>
<dbReference type="InterPro" id="IPR039261">
    <property type="entry name" value="FNR_nucleotide-bd"/>
</dbReference>
<reference evidence="8" key="3">
    <citation type="submission" date="2015-02" db="UniProtKB">
        <authorList>
            <consortium name="EnsemblProtists"/>
        </authorList>
    </citation>
    <scope>IDENTIFICATION</scope>
    <source>
        <strain evidence="8">DAOM BR144</strain>
    </source>
</reference>